<feature type="transmembrane region" description="Helical" evidence="5">
    <location>
        <begin position="273"/>
        <end position="292"/>
    </location>
</feature>
<feature type="transmembrane region" description="Helical" evidence="5">
    <location>
        <begin position="467"/>
        <end position="488"/>
    </location>
</feature>
<comment type="subunit">
    <text evidence="5">NDH-1 is composed of 14 different subunits. Subunits NuoA, H, J, K, L, M, N constitute the membrane sector of the complex.</text>
</comment>
<reference evidence="8" key="1">
    <citation type="submission" date="2022-04" db="EMBL/GenBank/DDBJ databases">
        <title>Whole genome sequence of Sphaerotilus sp. FB-5.</title>
        <authorList>
            <person name="Takeda M."/>
            <person name="Narihara S."/>
            <person name="Akimoto M."/>
            <person name="Akimoto R."/>
            <person name="Nishiyashiki S."/>
            <person name="Murakami T."/>
        </authorList>
    </citation>
    <scope>NUCLEOTIDE SEQUENCE</scope>
    <source>
        <strain evidence="8">FB-5</strain>
    </source>
</reference>
<feature type="domain" description="NADH:quinone oxidoreductase/Mrp antiporter transmembrane" evidence="7">
    <location>
        <begin position="125"/>
        <end position="427"/>
    </location>
</feature>
<evidence type="ECO:0000313" key="8">
    <source>
        <dbReference type="EMBL" id="BDI04606.1"/>
    </source>
</evidence>
<evidence type="ECO:0000256" key="6">
    <source>
        <dbReference type="RuleBase" id="RU000320"/>
    </source>
</evidence>
<feature type="transmembrane region" description="Helical" evidence="5">
    <location>
        <begin position="299"/>
        <end position="322"/>
    </location>
</feature>
<dbReference type="HAMAP" id="MF_00445">
    <property type="entry name" value="NDH1_NuoN_1"/>
    <property type="match status" value="1"/>
</dbReference>
<feature type="transmembrane region" description="Helical" evidence="5">
    <location>
        <begin position="36"/>
        <end position="55"/>
    </location>
</feature>
<gene>
    <name evidence="5 8" type="primary">nuoN</name>
    <name evidence="8" type="ORF">CATMQ487_15760</name>
</gene>
<keyword evidence="5" id="KW-0520">NAD</keyword>
<feature type="transmembrane region" description="Helical" evidence="5">
    <location>
        <begin position="159"/>
        <end position="180"/>
    </location>
</feature>
<keyword evidence="5" id="KW-1003">Cell membrane</keyword>
<dbReference type="NCBIfam" id="TIGR01770">
    <property type="entry name" value="NDH_I_N"/>
    <property type="match status" value="1"/>
</dbReference>
<keyword evidence="5" id="KW-0874">Quinone</keyword>
<dbReference type="EC" id="7.1.1.-" evidence="5"/>
<keyword evidence="5" id="KW-0830">Ubiquinone</keyword>
<dbReference type="Proteomes" id="UP001057498">
    <property type="component" value="Chromosome"/>
</dbReference>
<feature type="transmembrane region" description="Helical" evidence="5">
    <location>
        <begin position="377"/>
        <end position="400"/>
    </location>
</feature>
<comment type="function">
    <text evidence="5">NDH-1 shuttles electrons from NADH, via FMN and iron-sulfur (Fe-S) centers, to quinones in the respiratory chain. The immediate electron acceptor for the enzyme in this species is believed to be ubiquinone. Couples the redox reaction to proton translocation (for every two electrons transferred, four hydrogen ions are translocated across the cytoplasmic membrane), and thus conserves the redox energy in a proton gradient.</text>
</comment>
<feature type="transmembrane region" description="Helical" evidence="5">
    <location>
        <begin position="334"/>
        <end position="356"/>
    </location>
</feature>
<evidence type="ECO:0000256" key="2">
    <source>
        <dbReference type="ARBA" id="ARBA00022692"/>
    </source>
</evidence>
<evidence type="ECO:0000256" key="3">
    <source>
        <dbReference type="ARBA" id="ARBA00022989"/>
    </source>
</evidence>
<evidence type="ECO:0000256" key="1">
    <source>
        <dbReference type="ARBA" id="ARBA00004127"/>
    </source>
</evidence>
<accession>A0ABN6PHW7</accession>
<feature type="transmembrane region" description="Helical" evidence="5">
    <location>
        <begin position="200"/>
        <end position="218"/>
    </location>
</feature>
<evidence type="ECO:0000256" key="5">
    <source>
        <dbReference type="HAMAP-Rule" id="MF_00445"/>
    </source>
</evidence>
<evidence type="ECO:0000313" key="9">
    <source>
        <dbReference type="Proteomes" id="UP001057498"/>
    </source>
</evidence>
<dbReference type="EMBL" id="AP025730">
    <property type="protein sequence ID" value="BDI04606.1"/>
    <property type="molecule type" value="Genomic_DNA"/>
</dbReference>
<comment type="catalytic activity">
    <reaction evidence="5">
        <text>a quinone + NADH + 5 H(+)(in) = a quinol + NAD(+) + 4 H(+)(out)</text>
        <dbReference type="Rhea" id="RHEA:57888"/>
        <dbReference type="ChEBI" id="CHEBI:15378"/>
        <dbReference type="ChEBI" id="CHEBI:24646"/>
        <dbReference type="ChEBI" id="CHEBI:57540"/>
        <dbReference type="ChEBI" id="CHEBI:57945"/>
        <dbReference type="ChEBI" id="CHEBI:132124"/>
    </reaction>
</comment>
<keyword evidence="5" id="KW-0813">Transport</keyword>
<dbReference type="InterPro" id="IPR010096">
    <property type="entry name" value="NADH-Q_OxRdtase_suN/2"/>
</dbReference>
<feature type="transmembrane region" description="Helical" evidence="5">
    <location>
        <begin position="75"/>
        <end position="93"/>
    </location>
</feature>
<keyword evidence="5" id="KW-1278">Translocase</keyword>
<keyword evidence="9" id="KW-1185">Reference proteome</keyword>
<dbReference type="NCBIfam" id="NF004442">
    <property type="entry name" value="PRK05777.1-5"/>
    <property type="match status" value="1"/>
</dbReference>
<feature type="transmembrane region" description="Helical" evidence="5">
    <location>
        <begin position="6"/>
        <end position="29"/>
    </location>
</feature>
<organism evidence="8 9">
    <name type="scientific">Sphaerotilus microaerophilus</name>
    <dbReference type="NCBI Taxonomy" id="2914710"/>
    <lineage>
        <taxon>Bacteria</taxon>
        <taxon>Pseudomonadati</taxon>
        <taxon>Pseudomonadota</taxon>
        <taxon>Betaproteobacteria</taxon>
        <taxon>Burkholderiales</taxon>
        <taxon>Sphaerotilaceae</taxon>
        <taxon>Sphaerotilus</taxon>
    </lineage>
</organism>
<feature type="transmembrane region" description="Helical" evidence="5">
    <location>
        <begin position="415"/>
        <end position="435"/>
    </location>
</feature>
<comment type="similarity">
    <text evidence="5">Belongs to the complex I subunit 2 family.</text>
</comment>
<keyword evidence="4 5" id="KW-0472">Membrane</keyword>
<proteinExistence type="inferred from homology"/>
<keyword evidence="3 5" id="KW-1133">Transmembrane helix</keyword>
<protein>
    <recommendedName>
        <fullName evidence="5">NADH-quinone oxidoreductase subunit N</fullName>
        <ecNumber evidence="5">7.1.1.-</ecNumber>
    </recommendedName>
    <alternativeName>
        <fullName evidence="5">NADH dehydrogenase I subunit N</fullName>
    </alternativeName>
    <alternativeName>
        <fullName evidence="5">NDH-1 subunit N</fullName>
    </alternativeName>
</protein>
<comment type="subcellular location">
    <subcellularLocation>
        <location evidence="5">Cell membrane</location>
        <topology evidence="5">Multi-pass membrane protein</topology>
    </subcellularLocation>
    <subcellularLocation>
        <location evidence="1">Endomembrane system</location>
        <topology evidence="1">Multi-pass membrane protein</topology>
    </subcellularLocation>
    <subcellularLocation>
        <location evidence="6">Membrane</location>
        <topology evidence="6">Multi-pass membrane protein</topology>
    </subcellularLocation>
</comment>
<dbReference type="PRINTS" id="PR01434">
    <property type="entry name" value="NADHDHGNASE5"/>
</dbReference>
<keyword evidence="2 5" id="KW-0812">Transmembrane</keyword>
<name>A0ABN6PHW7_9BURK</name>
<dbReference type="PANTHER" id="PTHR22773">
    <property type="entry name" value="NADH DEHYDROGENASE"/>
    <property type="match status" value="1"/>
</dbReference>
<sequence>MNAMNWLAVYPEILLLVMACVVALVDLFVTDPRRTPTYLLTLASLAAVGAMHLVYFNGGYTHYAMNRMVVTDPMGHLLAFFACLAVFVTLVYSRPYAESRDILKGELFSLSLLSLLGMCIMLSGNNFLVLYLGLEVMSLSLYALVALRRDHAGATEAAMKYFVLGAIASGFLLYGMSMMYGATGSLDLGKVFEAIGKGDVNRQVLVFGVVFIVSGLAFKFGAVPFHMWVPDVYQGAPTAATLLIASAPKIAAFGMTIRVLVEGLLGLAVDWQQMLVVLSVCSLVVGNLAAIAQTNLKRMLAYSTIAQMGFMMLGLVSGVVNGNTLSAANAYSSAMFYMITYVVTTLGTFGLIMLMSRQGFESEEINDFAGLNQRSPLLAAIMGIFMFSLAGIPPTVGFYAKLAVLQALISTNDNFHLGLAIFAVVLSLIGAFYYLRIVKVMYFDKAVDTHPIVAEGGARAVLSLNGAAVLVLGILPGGLMAMCAQAIVKALAT</sequence>
<evidence type="ECO:0000259" key="7">
    <source>
        <dbReference type="Pfam" id="PF00361"/>
    </source>
</evidence>
<feature type="transmembrane region" description="Helical" evidence="5">
    <location>
        <begin position="105"/>
        <end position="123"/>
    </location>
</feature>
<dbReference type="InterPro" id="IPR001750">
    <property type="entry name" value="ND/Mrp_TM"/>
</dbReference>
<evidence type="ECO:0000256" key="4">
    <source>
        <dbReference type="ARBA" id="ARBA00023136"/>
    </source>
</evidence>
<feature type="transmembrane region" description="Helical" evidence="5">
    <location>
        <begin position="239"/>
        <end position="261"/>
    </location>
</feature>
<dbReference type="Pfam" id="PF00361">
    <property type="entry name" value="Proton_antipo_M"/>
    <property type="match status" value="1"/>
</dbReference>